<dbReference type="InterPro" id="IPR011008">
    <property type="entry name" value="Dimeric_a/b-barrel"/>
</dbReference>
<comment type="similarity">
    <text evidence="1">Belongs to the tpcK family.</text>
</comment>
<feature type="domain" description="EthD" evidence="2">
    <location>
        <begin position="23"/>
        <end position="120"/>
    </location>
</feature>
<keyword evidence="4" id="KW-1185">Reference proteome</keyword>
<gene>
    <name evidence="3" type="ORF">B0J12DRAFT_722728</name>
</gene>
<name>A0ABQ8GTH6_9PEZI</name>
<dbReference type="InterPro" id="IPR009799">
    <property type="entry name" value="EthD_dom"/>
</dbReference>
<evidence type="ECO:0000259" key="2">
    <source>
        <dbReference type="Pfam" id="PF07110"/>
    </source>
</evidence>
<protein>
    <recommendedName>
        <fullName evidence="2">EthD domain-containing protein</fullName>
    </recommendedName>
</protein>
<dbReference type="SUPFAM" id="SSF54909">
    <property type="entry name" value="Dimeric alpha+beta barrel"/>
    <property type="match status" value="1"/>
</dbReference>
<evidence type="ECO:0000313" key="3">
    <source>
        <dbReference type="EMBL" id="KAH7064545.1"/>
    </source>
</evidence>
<proteinExistence type="inferred from homology"/>
<dbReference type="Proteomes" id="UP000774617">
    <property type="component" value="Unassembled WGS sequence"/>
</dbReference>
<comment type="caution">
    <text evidence="3">The sequence shown here is derived from an EMBL/GenBank/DDBJ whole genome shotgun (WGS) entry which is preliminary data.</text>
</comment>
<reference evidence="3 4" key="1">
    <citation type="journal article" date="2021" name="Nat. Commun.">
        <title>Genetic determinants of endophytism in the Arabidopsis root mycobiome.</title>
        <authorList>
            <person name="Mesny F."/>
            <person name="Miyauchi S."/>
            <person name="Thiergart T."/>
            <person name="Pickel B."/>
            <person name="Atanasova L."/>
            <person name="Karlsson M."/>
            <person name="Huettel B."/>
            <person name="Barry K.W."/>
            <person name="Haridas S."/>
            <person name="Chen C."/>
            <person name="Bauer D."/>
            <person name="Andreopoulos W."/>
            <person name="Pangilinan J."/>
            <person name="LaButti K."/>
            <person name="Riley R."/>
            <person name="Lipzen A."/>
            <person name="Clum A."/>
            <person name="Drula E."/>
            <person name="Henrissat B."/>
            <person name="Kohler A."/>
            <person name="Grigoriev I.V."/>
            <person name="Martin F.M."/>
            <person name="Hacquard S."/>
        </authorList>
    </citation>
    <scope>NUCLEOTIDE SEQUENCE [LARGE SCALE GENOMIC DNA]</scope>
    <source>
        <strain evidence="3 4">MPI-SDFR-AT-0080</strain>
    </source>
</reference>
<accession>A0ABQ8GTH6</accession>
<dbReference type="Gene3D" id="3.30.70.100">
    <property type="match status" value="1"/>
</dbReference>
<organism evidence="3 4">
    <name type="scientific">Macrophomina phaseolina</name>
    <dbReference type="NCBI Taxonomy" id="35725"/>
    <lineage>
        <taxon>Eukaryota</taxon>
        <taxon>Fungi</taxon>
        <taxon>Dikarya</taxon>
        <taxon>Ascomycota</taxon>
        <taxon>Pezizomycotina</taxon>
        <taxon>Dothideomycetes</taxon>
        <taxon>Dothideomycetes incertae sedis</taxon>
        <taxon>Botryosphaeriales</taxon>
        <taxon>Botryosphaeriaceae</taxon>
        <taxon>Macrophomina</taxon>
    </lineage>
</organism>
<evidence type="ECO:0000313" key="4">
    <source>
        <dbReference type="Proteomes" id="UP000774617"/>
    </source>
</evidence>
<evidence type="ECO:0000256" key="1">
    <source>
        <dbReference type="ARBA" id="ARBA00005986"/>
    </source>
</evidence>
<sequence length="290" mass="32546">MAAQGIPENRYSLIKQIAATRRKPYMTRREFLDYHYQVHGAIADSPEDPSLKPHKYYQQHVFDSAFGARPNGPLNANHHWTGRDDVTELWFKDLDHMLGNFRSEWVQKTVGPDGANFADLEMSINLMALEKPLPLSVGLKEADVVVDDAAGKHAITAMYWVALPGEEKNGAEAEKTLTPLLRNALEKSASDEVYKWLVNVGLTLEGFDPSAYFGGADLPKYALVYKIYMKDANSAMAVRNAQKAFEDEAGPVSVDIRASFIIFNKEVLVMDVAEGFRFDKTRQPVFKDTL</sequence>
<dbReference type="EMBL" id="JAGTJR010000001">
    <property type="protein sequence ID" value="KAH7064545.1"/>
    <property type="molecule type" value="Genomic_DNA"/>
</dbReference>
<dbReference type="Pfam" id="PF07110">
    <property type="entry name" value="EthD"/>
    <property type="match status" value="1"/>
</dbReference>